<evidence type="ECO:0000313" key="4">
    <source>
        <dbReference type="Proteomes" id="UP000254575"/>
    </source>
</evidence>
<dbReference type="AlphaFoldDB" id="A0A380MX47"/>
<keyword evidence="4" id="KW-1185">Reference proteome</keyword>
<keyword evidence="2" id="KW-0472">Membrane</keyword>
<protein>
    <submittedName>
        <fullName evidence="3">Bacterial protein of uncharacterized function (DUF883)</fullName>
    </submittedName>
</protein>
<proteinExistence type="predicted"/>
<feature type="transmembrane region" description="Helical" evidence="2">
    <location>
        <begin position="87"/>
        <end position="107"/>
    </location>
</feature>
<reference evidence="3 4" key="1">
    <citation type="submission" date="2018-06" db="EMBL/GenBank/DDBJ databases">
        <authorList>
            <consortium name="Pathogen Informatics"/>
            <person name="Doyle S."/>
        </authorList>
    </citation>
    <scope>NUCLEOTIDE SEQUENCE [LARGE SCALE GENOMIC DNA]</scope>
    <source>
        <strain evidence="3 4">NCTC10717</strain>
    </source>
</reference>
<name>A0A380MX47_9GAMM</name>
<keyword evidence="2" id="KW-1133">Transmembrane helix</keyword>
<evidence type="ECO:0000256" key="2">
    <source>
        <dbReference type="SAM" id="Phobius"/>
    </source>
</evidence>
<evidence type="ECO:0000256" key="1">
    <source>
        <dbReference type="SAM" id="Coils"/>
    </source>
</evidence>
<evidence type="ECO:0000313" key="3">
    <source>
        <dbReference type="EMBL" id="SUO96616.1"/>
    </source>
</evidence>
<organism evidence="3 4">
    <name type="scientific">Suttonella indologenes</name>
    <dbReference type="NCBI Taxonomy" id="13276"/>
    <lineage>
        <taxon>Bacteria</taxon>
        <taxon>Pseudomonadati</taxon>
        <taxon>Pseudomonadota</taxon>
        <taxon>Gammaproteobacteria</taxon>
        <taxon>Cardiobacteriales</taxon>
        <taxon>Cardiobacteriaceae</taxon>
        <taxon>Suttonella</taxon>
    </lineage>
</organism>
<feature type="coiled-coil region" evidence="1">
    <location>
        <begin position="6"/>
        <end position="33"/>
    </location>
</feature>
<gene>
    <name evidence="3" type="ORF">NCTC10717_01077</name>
</gene>
<keyword evidence="1" id="KW-0175">Coiled coil</keyword>
<sequence>MAEDRVEVLEKQLAEMKKEFANTQKELKSFLDKALNEAEDVYEDGRDEAAHFFEKARRKGRKAWNEVQNVGGDWTDEVSSCVKKHPYSVAAVIGGLAVFAAIIYRCAEDNTSREWYRRWR</sequence>
<accession>A0A380MX47</accession>
<dbReference type="Proteomes" id="UP000254575">
    <property type="component" value="Unassembled WGS sequence"/>
</dbReference>
<keyword evidence="2" id="KW-0812">Transmembrane</keyword>
<dbReference type="RefSeq" id="WP_115218333.1">
    <property type="nucleotide sequence ID" value="NZ_UHIA01000004.1"/>
</dbReference>
<dbReference type="EMBL" id="UHIA01000004">
    <property type="protein sequence ID" value="SUO96616.1"/>
    <property type="molecule type" value="Genomic_DNA"/>
</dbReference>